<protein>
    <submittedName>
        <fullName evidence="3">AMP-binding protein</fullName>
    </submittedName>
</protein>
<dbReference type="PANTHER" id="PTHR24096:SF323">
    <property type="entry name" value="BLR3536 PROTEIN"/>
    <property type="match status" value="1"/>
</dbReference>
<feature type="domain" description="AMP-dependent synthetase/ligase" evidence="1">
    <location>
        <begin position="5"/>
        <end position="359"/>
    </location>
</feature>
<reference evidence="3 4" key="1">
    <citation type="submission" date="2022-09" db="EMBL/GenBank/DDBJ databases">
        <title>Draft genome of isolate Be4.</title>
        <authorList>
            <person name="Sanchez-Castro I."/>
            <person name="Martinez-Rodriguez P."/>
            <person name="Descostes M."/>
            <person name="Merroun M."/>
        </authorList>
    </citation>
    <scope>NUCLEOTIDE SEQUENCE [LARGE SCALE GENOMIC DNA]</scope>
    <source>
        <strain evidence="3 4">Be4</strain>
    </source>
</reference>
<name>A0ABT2PNK4_9BURK</name>
<feature type="domain" description="AMP-binding enzyme C-terminal" evidence="2">
    <location>
        <begin position="416"/>
        <end position="494"/>
    </location>
</feature>
<dbReference type="InterPro" id="IPR000873">
    <property type="entry name" value="AMP-dep_synth/lig_dom"/>
</dbReference>
<dbReference type="InterPro" id="IPR042099">
    <property type="entry name" value="ANL_N_sf"/>
</dbReference>
<dbReference type="InterPro" id="IPR025110">
    <property type="entry name" value="AMP-bd_C"/>
</dbReference>
<dbReference type="InterPro" id="IPR045851">
    <property type="entry name" value="AMP-bd_C_sf"/>
</dbReference>
<evidence type="ECO:0000259" key="2">
    <source>
        <dbReference type="Pfam" id="PF13193"/>
    </source>
</evidence>
<accession>A0ABT2PNK4</accession>
<sequence length="513" mass="57153">MPDIESFAKTNPDGVAYRMVPSGQWVTWKELEQRSRQCAAALVASGLKEGDGIAIFLENHVRYFELIWAAFRVGLYYTTISRHLKVDEVKYILQDCDAQAVFCSRQSLQDFDARVLTELPIQRVVLDGRHAGFDNYEDFLASVAPDVVLPATLPGMDFCYSSGTTGLPKGIKRPLSDANKFFAAQDEERTRWKNFDHRTVYLSTAPFYHTAPVRWNMNVMKAGGSCVMLEKFDPLLALDAIESHGVTHAQWVPTMLIRLLRLPDEEKARFDLSSMRFAIHAAAPCPAAVKEQMIAWWGPILYEYYSGTELVGRTSLDSQEWLTHKGSVGRAEFGQVHVVDEAGQELAPGTPGVIYFSGGGRFDYHKDPAKTRQAYNDKGWATYGDIGYLDEHGYLYLTDRLANTIVSGGVNIYPQEAENILAIHPAVADVAVVGVPNEEFGEEVKAVVQLRNPGEASDALAAELIAHCRSSISAIKCPRSVDFVSELPRAESGKLLKRLVKARYWPEKSQIAH</sequence>
<keyword evidence="4" id="KW-1185">Reference proteome</keyword>
<dbReference type="SUPFAM" id="SSF56801">
    <property type="entry name" value="Acetyl-CoA synthetase-like"/>
    <property type="match status" value="1"/>
</dbReference>
<dbReference type="RefSeq" id="WP_261501294.1">
    <property type="nucleotide sequence ID" value="NZ_JAODYH010000007.1"/>
</dbReference>
<evidence type="ECO:0000259" key="1">
    <source>
        <dbReference type="Pfam" id="PF00501"/>
    </source>
</evidence>
<gene>
    <name evidence="3" type="ORF">N0K08_15520</name>
</gene>
<proteinExistence type="predicted"/>
<evidence type="ECO:0000313" key="3">
    <source>
        <dbReference type="EMBL" id="MCT9812054.1"/>
    </source>
</evidence>
<evidence type="ECO:0000313" key="4">
    <source>
        <dbReference type="Proteomes" id="UP001525968"/>
    </source>
</evidence>
<dbReference type="Gene3D" id="3.40.50.12780">
    <property type="entry name" value="N-terminal domain of ligase-like"/>
    <property type="match status" value="1"/>
</dbReference>
<dbReference type="Pfam" id="PF13193">
    <property type="entry name" value="AMP-binding_C"/>
    <property type="match status" value="1"/>
</dbReference>
<dbReference type="EMBL" id="JAODYH010000007">
    <property type="protein sequence ID" value="MCT9812054.1"/>
    <property type="molecule type" value="Genomic_DNA"/>
</dbReference>
<organism evidence="3 4">
    <name type="scientific">Acidovorax bellezanensis</name>
    <dbReference type="NCBI Taxonomy" id="2976702"/>
    <lineage>
        <taxon>Bacteria</taxon>
        <taxon>Pseudomonadati</taxon>
        <taxon>Pseudomonadota</taxon>
        <taxon>Betaproteobacteria</taxon>
        <taxon>Burkholderiales</taxon>
        <taxon>Comamonadaceae</taxon>
        <taxon>Acidovorax</taxon>
    </lineage>
</organism>
<dbReference type="Pfam" id="PF00501">
    <property type="entry name" value="AMP-binding"/>
    <property type="match status" value="1"/>
</dbReference>
<dbReference type="Proteomes" id="UP001525968">
    <property type="component" value="Unassembled WGS sequence"/>
</dbReference>
<dbReference type="Gene3D" id="3.30.300.30">
    <property type="match status" value="1"/>
</dbReference>
<comment type="caution">
    <text evidence="3">The sequence shown here is derived from an EMBL/GenBank/DDBJ whole genome shotgun (WGS) entry which is preliminary data.</text>
</comment>
<dbReference type="PANTHER" id="PTHR24096">
    <property type="entry name" value="LONG-CHAIN-FATTY-ACID--COA LIGASE"/>
    <property type="match status" value="1"/>
</dbReference>